<gene>
    <name evidence="1" type="ORF">BDQ94DRAFT_145992</name>
</gene>
<dbReference type="Proteomes" id="UP000253729">
    <property type="component" value="Unassembled WGS sequence"/>
</dbReference>
<proteinExistence type="predicted"/>
<keyword evidence="2" id="KW-1185">Reference proteome</keyword>
<accession>A0A3F3PYD7</accession>
<evidence type="ECO:0000313" key="2">
    <source>
        <dbReference type="Proteomes" id="UP000253729"/>
    </source>
</evidence>
<organism evidence="1 2">
    <name type="scientific">Aspergillus welwitschiae</name>
    <dbReference type="NCBI Taxonomy" id="1341132"/>
    <lineage>
        <taxon>Eukaryota</taxon>
        <taxon>Fungi</taxon>
        <taxon>Dikarya</taxon>
        <taxon>Ascomycota</taxon>
        <taxon>Pezizomycotina</taxon>
        <taxon>Eurotiomycetes</taxon>
        <taxon>Eurotiomycetidae</taxon>
        <taxon>Eurotiales</taxon>
        <taxon>Aspergillaceae</taxon>
        <taxon>Aspergillus</taxon>
        <taxon>Aspergillus subgen. Circumdati</taxon>
    </lineage>
</organism>
<dbReference type="EMBL" id="KZ852052">
    <property type="protein sequence ID" value="RDH31901.1"/>
    <property type="molecule type" value="Genomic_DNA"/>
</dbReference>
<name>A0A3F3PYD7_9EURO</name>
<dbReference type="GeneID" id="38135096"/>
<evidence type="ECO:0000313" key="1">
    <source>
        <dbReference type="EMBL" id="RDH31901.1"/>
    </source>
</evidence>
<dbReference type="AlphaFoldDB" id="A0A3F3PYD7"/>
<protein>
    <submittedName>
        <fullName evidence="1">Uncharacterized protein</fullName>
    </submittedName>
</protein>
<reference evidence="1 2" key="1">
    <citation type="submission" date="2018-07" db="EMBL/GenBank/DDBJ databases">
        <title>The genomes of Aspergillus section Nigri reveals drivers in fungal speciation.</title>
        <authorList>
            <consortium name="DOE Joint Genome Institute"/>
            <person name="Vesth T.C."/>
            <person name="Nybo J."/>
            <person name="Theobald S."/>
            <person name="Brandl J."/>
            <person name="Frisvad J.C."/>
            <person name="Nielsen K.F."/>
            <person name="Lyhne E.K."/>
            <person name="Kogle M.E."/>
            <person name="Kuo A."/>
            <person name="Riley R."/>
            <person name="Clum A."/>
            <person name="Nolan M."/>
            <person name="Lipzen A."/>
            <person name="Salamov A."/>
            <person name="Henrissat B."/>
            <person name="Wiebenga A."/>
            <person name="De vries R.P."/>
            <person name="Grigoriev I.V."/>
            <person name="Mortensen U.H."/>
            <person name="Andersen M.R."/>
            <person name="Baker S.E."/>
        </authorList>
    </citation>
    <scope>NUCLEOTIDE SEQUENCE [LARGE SCALE GENOMIC DNA]</scope>
    <source>
        <strain evidence="1 2">CBS 139.54b</strain>
    </source>
</reference>
<dbReference type="RefSeq" id="XP_026624923.1">
    <property type="nucleotide sequence ID" value="XM_026766740.1"/>
</dbReference>
<sequence length="106" mass="11564">MSSYDAQLSVAFGLDTWSGNLLERGLAENCLGPRSANQSSLLVQYYLLTQSPAKNGILLIDCYFSGARLILLSRQPIHLGQMHSSLGSDRQTPRGAHMISILLCLV</sequence>